<keyword evidence="14" id="KW-0443">Lipid metabolism</keyword>
<evidence type="ECO:0000256" key="9">
    <source>
        <dbReference type="ARBA" id="ARBA00022801"/>
    </source>
</evidence>
<evidence type="ECO:0000313" key="21">
    <source>
        <dbReference type="EMBL" id="CEH13960.1"/>
    </source>
</evidence>
<evidence type="ECO:0000256" key="12">
    <source>
        <dbReference type="ARBA" id="ARBA00022989"/>
    </source>
</evidence>
<dbReference type="Pfam" id="PF01764">
    <property type="entry name" value="Lipase_3"/>
    <property type="match status" value="1"/>
</dbReference>
<feature type="chain" id="PRO_5006059448" description="triacylglycerol lipase" evidence="19">
    <location>
        <begin position="27"/>
        <end position="525"/>
    </location>
</feature>
<evidence type="ECO:0000313" key="22">
    <source>
        <dbReference type="Proteomes" id="UP000054845"/>
    </source>
</evidence>
<evidence type="ECO:0000256" key="13">
    <source>
        <dbReference type="ARBA" id="ARBA00023006"/>
    </source>
</evidence>
<keyword evidence="19" id="KW-0732">Signal</keyword>
<keyword evidence="9 21" id="KW-0378">Hydrolase</keyword>
<dbReference type="GO" id="GO:0034727">
    <property type="term" value="P:piecemeal microautophagy of the nucleus"/>
    <property type="evidence" value="ECO:0007669"/>
    <property type="project" value="TreeGrafter"/>
</dbReference>
<proteinExistence type="inferred from homology"/>
<keyword evidence="7" id="KW-0812">Transmembrane</keyword>
<evidence type="ECO:0000256" key="14">
    <source>
        <dbReference type="ARBA" id="ARBA00023098"/>
    </source>
</evidence>
<evidence type="ECO:0000256" key="1">
    <source>
        <dbReference type="ARBA" id="ARBA00001024"/>
    </source>
</evidence>
<dbReference type="InterPro" id="IPR029058">
    <property type="entry name" value="AB_hydrolase_fold"/>
</dbReference>
<comment type="similarity">
    <text evidence="4">Belongs to the AB hydrolase superfamily. Lipase family.</text>
</comment>
<accession>A0A0P1BEG8</accession>
<dbReference type="GO" id="GO:0005775">
    <property type="term" value="C:vacuolar lumen"/>
    <property type="evidence" value="ECO:0007669"/>
    <property type="project" value="TreeGrafter"/>
</dbReference>
<keyword evidence="11" id="KW-0735">Signal-anchor</keyword>
<feature type="signal peptide" evidence="19">
    <location>
        <begin position="1"/>
        <end position="26"/>
    </location>
</feature>
<keyword evidence="15" id="KW-0472">Membrane</keyword>
<evidence type="ECO:0000256" key="5">
    <source>
        <dbReference type="ARBA" id="ARBA00011137"/>
    </source>
</evidence>
<dbReference type="CDD" id="cd00519">
    <property type="entry name" value="Lipase_3"/>
    <property type="match status" value="1"/>
</dbReference>
<dbReference type="InterPro" id="IPR002921">
    <property type="entry name" value="Fungal_lipase-type"/>
</dbReference>
<dbReference type="OrthoDB" id="58570at2759"/>
<keyword evidence="8" id="KW-0967">Endosome</keyword>
<dbReference type="AlphaFoldDB" id="A0A0P1BEG8"/>
<dbReference type="GO" id="GO:0004620">
    <property type="term" value="F:phospholipase activity"/>
    <property type="evidence" value="ECO:0007669"/>
    <property type="project" value="TreeGrafter"/>
</dbReference>
<dbReference type="GO" id="GO:0046461">
    <property type="term" value="P:neutral lipid catabolic process"/>
    <property type="evidence" value="ECO:0007669"/>
    <property type="project" value="TreeGrafter"/>
</dbReference>
<evidence type="ECO:0000256" key="6">
    <source>
        <dbReference type="ARBA" id="ARBA00013279"/>
    </source>
</evidence>
<evidence type="ECO:0000256" key="2">
    <source>
        <dbReference type="ARBA" id="ARBA00004270"/>
    </source>
</evidence>
<dbReference type="Proteomes" id="UP000054845">
    <property type="component" value="Unassembled WGS sequence"/>
</dbReference>
<keyword evidence="16" id="KW-0325">Glycoprotein</keyword>
<evidence type="ECO:0000256" key="7">
    <source>
        <dbReference type="ARBA" id="ARBA00022692"/>
    </source>
</evidence>
<evidence type="ECO:0000256" key="3">
    <source>
        <dbReference type="ARBA" id="ARBA00004343"/>
    </source>
</evidence>
<organism evidence="21 22">
    <name type="scientific">Ceraceosorus bombacis</name>
    <dbReference type="NCBI Taxonomy" id="401625"/>
    <lineage>
        <taxon>Eukaryota</taxon>
        <taxon>Fungi</taxon>
        <taxon>Dikarya</taxon>
        <taxon>Basidiomycota</taxon>
        <taxon>Ustilaginomycotina</taxon>
        <taxon>Exobasidiomycetes</taxon>
        <taxon>Ceraceosorales</taxon>
        <taxon>Ceraceosoraceae</taxon>
        <taxon>Ceraceosorus</taxon>
    </lineage>
</organism>
<dbReference type="PANTHER" id="PTHR47175">
    <property type="entry name" value="LIPASE ATG15-RELATED"/>
    <property type="match status" value="1"/>
</dbReference>
<evidence type="ECO:0000259" key="20">
    <source>
        <dbReference type="Pfam" id="PF01764"/>
    </source>
</evidence>
<comment type="subcellular location">
    <subcellularLocation>
        <location evidence="3">Endosome</location>
        <location evidence="3">Multivesicular body membrane</location>
        <topology evidence="3">Single-pass type II membrane protein</topology>
    </subcellularLocation>
    <subcellularLocation>
        <location evidence="2">Prevacuolar compartment membrane</location>
        <topology evidence="2">Single-pass type II membrane protein</topology>
    </subcellularLocation>
</comment>
<reference evidence="22" key="1">
    <citation type="submission" date="2014-09" db="EMBL/GenBank/DDBJ databases">
        <authorList>
            <person name="Sharma Rahul"/>
            <person name="Thines Marco"/>
        </authorList>
    </citation>
    <scope>NUCLEOTIDE SEQUENCE [LARGE SCALE GENOMIC DNA]</scope>
</reference>
<comment type="subunit">
    <text evidence="5">Binds to both phosphatidylinositol (PI) and phosphatidylinositol 3,5-bisphosphate (PIP2).</text>
</comment>
<evidence type="ECO:0000256" key="16">
    <source>
        <dbReference type="ARBA" id="ARBA00023180"/>
    </source>
</evidence>
<dbReference type="SUPFAM" id="SSF53474">
    <property type="entry name" value="alpha/beta-Hydrolases"/>
    <property type="match status" value="1"/>
</dbReference>
<dbReference type="GO" id="GO:0034496">
    <property type="term" value="P:multivesicular body membrane disassembly"/>
    <property type="evidence" value="ECO:0007669"/>
    <property type="project" value="TreeGrafter"/>
</dbReference>
<dbReference type="PANTHER" id="PTHR47175:SF2">
    <property type="entry name" value="LIPASE ATG15-RELATED"/>
    <property type="match status" value="1"/>
</dbReference>
<dbReference type="InterPro" id="IPR050805">
    <property type="entry name" value="ATG15_Lipase"/>
</dbReference>
<dbReference type="STRING" id="401625.A0A0P1BEG8"/>
<dbReference type="EMBL" id="CCYA01000238">
    <property type="protein sequence ID" value="CEH13960.1"/>
    <property type="molecule type" value="Genomic_DNA"/>
</dbReference>
<keyword evidence="12" id="KW-1133">Transmembrane helix</keyword>
<sequence length="525" mass="57280">MRPPRTSLKRLVVAMASVILLSSSHAQAVQVDTFTSSPANLASLVMQSVSSTLHHWWGSDDSVEAGIIKGFTLASAHHQSYDGRRAIYAPRQRPSIERLSLQTGGEMRSLNAEAFTLRSVQKPVTRLRDPKRYLEARRTDFVEALSTLQADEDSFETVSISQPNVSDRLTLRTLAQMSNLAYYAPNDTGLPDGGWNADGGWNLSSSFGWVEDGIRGHVFASEDNKTVVLALKGTSAAVLPGGGGETARRDKMNDNLLFSCCCAHVGWTWHTVCDCFGDSAPPDDPDGNLTSIGSELYRAASVPTCSKKCLSRALVEKSLYYPATTDLYNNVSYLYPDSQIWVTGHSLGGALGALIGYTFGVPVVSFEAPAERMAAQRLHLPFPKGHTPADAAHVTSVYHTADPIPMGECIGSISACATAGFAMESKCHGGQVVLYDTERLLDWSSNVLTHRIATLVDDVFGMDWGDKVREYQEGKKGSKVDEDELKRLQQTPPITNERKCVECQAWKYVEKDLPSKAEYGLSITS</sequence>
<evidence type="ECO:0000256" key="18">
    <source>
        <dbReference type="ARBA" id="ARBA00029828"/>
    </source>
</evidence>
<evidence type="ECO:0000256" key="19">
    <source>
        <dbReference type="SAM" id="SignalP"/>
    </source>
</evidence>
<evidence type="ECO:0000256" key="8">
    <source>
        <dbReference type="ARBA" id="ARBA00022753"/>
    </source>
</evidence>
<evidence type="ECO:0000256" key="4">
    <source>
        <dbReference type="ARBA" id="ARBA00010701"/>
    </source>
</evidence>
<comment type="catalytic activity">
    <reaction evidence="1">
        <text>a triacylglycerol + H2O = a diacylglycerol + a fatty acid + H(+)</text>
        <dbReference type="Rhea" id="RHEA:12044"/>
        <dbReference type="ChEBI" id="CHEBI:15377"/>
        <dbReference type="ChEBI" id="CHEBI:15378"/>
        <dbReference type="ChEBI" id="CHEBI:17855"/>
        <dbReference type="ChEBI" id="CHEBI:18035"/>
        <dbReference type="ChEBI" id="CHEBI:28868"/>
        <dbReference type="EC" id="3.1.1.3"/>
    </reaction>
</comment>
<dbReference type="Gene3D" id="3.40.50.1820">
    <property type="entry name" value="alpha/beta hydrolase"/>
    <property type="match status" value="1"/>
</dbReference>
<protein>
    <recommendedName>
        <fullName evidence="6">triacylglycerol lipase</fullName>
        <ecNumber evidence="6">3.1.1.3</ecNumber>
    </recommendedName>
    <alternativeName>
        <fullName evidence="18">Autophagy-related protein 15</fullName>
    </alternativeName>
</protein>
<feature type="domain" description="Fungal lipase-type" evidence="20">
    <location>
        <begin position="318"/>
        <end position="359"/>
    </location>
</feature>
<evidence type="ECO:0000256" key="10">
    <source>
        <dbReference type="ARBA" id="ARBA00022963"/>
    </source>
</evidence>
<dbReference type="GO" id="GO:0006660">
    <property type="term" value="P:phosphatidylserine catabolic process"/>
    <property type="evidence" value="ECO:0007669"/>
    <property type="project" value="TreeGrafter"/>
</dbReference>
<keyword evidence="22" id="KW-1185">Reference proteome</keyword>
<dbReference type="GO" id="GO:0032585">
    <property type="term" value="C:multivesicular body membrane"/>
    <property type="evidence" value="ECO:0007669"/>
    <property type="project" value="UniProtKB-SubCell"/>
</dbReference>
<keyword evidence="13" id="KW-0072">Autophagy</keyword>
<evidence type="ECO:0000256" key="15">
    <source>
        <dbReference type="ARBA" id="ARBA00023136"/>
    </source>
</evidence>
<evidence type="ECO:0000256" key="17">
    <source>
        <dbReference type="ARBA" id="ARBA00024663"/>
    </source>
</evidence>
<evidence type="ECO:0000256" key="11">
    <source>
        <dbReference type="ARBA" id="ARBA00022968"/>
    </source>
</evidence>
<keyword evidence="10" id="KW-0442">Lipid degradation</keyword>
<name>A0A0P1BEG8_9BASI</name>
<dbReference type="GO" id="GO:0004806">
    <property type="term" value="F:triacylglycerol lipase activity"/>
    <property type="evidence" value="ECO:0007669"/>
    <property type="project" value="UniProtKB-EC"/>
</dbReference>
<dbReference type="EC" id="3.1.1.3" evidence="6"/>
<comment type="function">
    <text evidence="17">Lipase which is essential for lysis of subvacuolar cytoplasm to vacuole targeted bodies and intravacuolar autophagic bodies. Involved in the lysis of intravacuolar multivesicular body (MVB) vesicles. The intravacuolar membrane disintegration by ATG15 is critical to life span extension.</text>
</comment>